<sequence length="187" mass="20368">MIQDLLGDKTSQRFLADPPEWVRAMAVALLLSSSSPPGSFSRAVCATSAASRPSNQTLVECLTSPMLVASPLLDLTTASPQPPTANRLRSERTHLYSRCRQGHLDVSLQLVHHSGDRRGCRLVPVAVTECVHRERAIEAAITDHTQRDGAFEVSIAQRVRGEAKGAVTQLLLIEQQAHLVAHHSLRS</sequence>
<dbReference type="Proteomes" id="UP000821866">
    <property type="component" value="Chromosome 11"/>
</dbReference>
<evidence type="ECO:0000313" key="2">
    <source>
        <dbReference type="Proteomes" id="UP000821866"/>
    </source>
</evidence>
<comment type="caution">
    <text evidence="1">The sequence shown here is derived from an EMBL/GenBank/DDBJ whole genome shotgun (WGS) entry which is preliminary data.</text>
</comment>
<protein>
    <submittedName>
        <fullName evidence="1">Uncharacterized protein</fullName>
    </submittedName>
</protein>
<dbReference type="EMBL" id="JABSTU010000003">
    <property type="protein sequence ID" value="KAH8036126.1"/>
    <property type="molecule type" value="Genomic_DNA"/>
</dbReference>
<evidence type="ECO:0000313" key="1">
    <source>
        <dbReference type="EMBL" id="KAH8036126.1"/>
    </source>
</evidence>
<dbReference type="AlphaFoldDB" id="A0A9J6EP17"/>
<accession>A0A9J6EP17</accession>
<reference evidence="1" key="1">
    <citation type="journal article" date="2020" name="Cell">
        <title>Large-Scale Comparative Analyses of Tick Genomes Elucidate Their Genetic Diversity and Vector Capacities.</title>
        <authorList>
            <consortium name="Tick Genome and Microbiome Consortium (TIGMIC)"/>
            <person name="Jia N."/>
            <person name="Wang J."/>
            <person name="Shi W."/>
            <person name="Du L."/>
            <person name="Sun Y."/>
            <person name="Zhan W."/>
            <person name="Jiang J.F."/>
            <person name="Wang Q."/>
            <person name="Zhang B."/>
            <person name="Ji P."/>
            <person name="Bell-Sakyi L."/>
            <person name="Cui X.M."/>
            <person name="Yuan T.T."/>
            <person name="Jiang B.G."/>
            <person name="Yang W.F."/>
            <person name="Lam T.T."/>
            <person name="Chang Q.C."/>
            <person name="Ding S.J."/>
            <person name="Wang X.J."/>
            <person name="Zhu J.G."/>
            <person name="Ruan X.D."/>
            <person name="Zhao L."/>
            <person name="Wei J.T."/>
            <person name="Ye R.Z."/>
            <person name="Que T.C."/>
            <person name="Du C.H."/>
            <person name="Zhou Y.H."/>
            <person name="Cheng J.X."/>
            <person name="Dai P.F."/>
            <person name="Guo W.B."/>
            <person name="Han X.H."/>
            <person name="Huang E.J."/>
            <person name="Li L.F."/>
            <person name="Wei W."/>
            <person name="Gao Y.C."/>
            <person name="Liu J.Z."/>
            <person name="Shao H.Z."/>
            <person name="Wang X."/>
            <person name="Wang C.C."/>
            <person name="Yang T.C."/>
            <person name="Huo Q.B."/>
            <person name="Li W."/>
            <person name="Chen H.Y."/>
            <person name="Chen S.E."/>
            <person name="Zhou L.G."/>
            <person name="Ni X.B."/>
            <person name="Tian J.H."/>
            <person name="Sheng Y."/>
            <person name="Liu T."/>
            <person name="Pan Y.S."/>
            <person name="Xia L.Y."/>
            <person name="Li J."/>
            <person name="Zhao F."/>
            <person name="Cao W.C."/>
        </authorList>
    </citation>
    <scope>NUCLEOTIDE SEQUENCE</scope>
    <source>
        <strain evidence="1">Rmic-2018</strain>
    </source>
</reference>
<name>A0A9J6EP17_RHIMP</name>
<organism evidence="1 2">
    <name type="scientific">Rhipicephalus microplus</name>
    <name type="common">Cattle tick</name>
    <name type="synonym">Boophilus microplus</name>
    <dbReference type="NCBI Taxonomy" id="6941"/>
    <lineage>
        <taxon>Eukaryota</taxon>
        <taxon>Metazoa</taxon>
        <taxon>Ecdysozoa</taxon>
        <taxon>Arthropoda</taxon>
        <taxon>Chelicerata</taxon>
        <taxon>Arachnida</taxon>
        <taxon>Acari</taxon>
        <taxon>Parasitiformes</taxon>
        <taxon>Ixodida</taxon>
        <taxon>Ixodoidea</taxon>
        <taxon>Ixodidae</taxon>
        <taxon>Rhipicephalinae</taxon>
        <taxon>Rhipicephalus</taxon>
        <taxon>Boophilus</taxon>
    </lineage>
</organism>
<gene>
    <name evidence="1" type="ORF">HPB51_017937</name>
</gene>
<reference evidence="1" key="2">
    <citation type="submission" date="2021-09" db="EMBL/GenBank/DDBJ databases">
        <authorList>
            <person name="Jia N."/>
            <person name="Wang J."/>
            <person name="Shi W."/>
            <person name="Du L."/>
            <person name="Sun Y."/>
            <person name="Zhan W."/>
            <person name="Jiang J."/>
            <person name="Wang Q."/>
            <person name="Zhang B."/>
            <person name="Ji P."/>
            <person name="Sakyi L.B."/>
            <person name="Cui X."/>
            <person name="Yuan T."/>
            <person name="Jiang B."/>
            <person name="Yang W."/>
            <person name="Lam T.T.-Y."/>
            <person name="Chang Q."/>
            <person name="Ding S."/>
            <person name="Wang X."/>
            <person name="Zhu J."/>
            <person name="Ruan X."/>
            <person name="Zhao L."/>
            <person name="Wei J."/>
            <person name="Que T."/>
            <person name="Du C."/>
            <person name="Cheng J."/>
            <person name="Dai P."/>
            <person name="Han X."/>
            <person name="Huang E."/>
            <person name="Gao Y."/>
            <person name="Liu J."/>
            <person name="Shao H."/>
            <person name="Ye R."/>
            <person name="Li L."/>
            <person name="Wei W."/>
            <person name="Wang X."/>
            <person name="Wang C."/>
            <person name="Huo Q."/>
            <person name="Li W."/>
            <person name="Guo W."/>
            <person name="Chen H."/>
            <person name="Chen S."/>
            <person name="Zhou L."/>
            <person name="Zhou L."/>
            <person name="Ni X."/>
            <person name="Tian J."/>
            <person name="Zhou Y."/>
            <person name="Sheng Y."/>
            <person name="Liu T."/>
            <person name="Pan Y."/>
            <person name="Xia L."/>
            <person name="Li J."/>
            <person name="Zhao F."/>
            <person name="Cao W."/>
        </authorList>
    </citation>
    <scope>NUCLEOTIDE SEQUENCE</scope>
    <source>
        <strain evidence="1">Rmic-2018</strain>
        <tissue evidence="1">Larvae</tissue>
    </source>
</reference>
<keyword evidence="2" id="KW-1185">Reference proteome</keyword>
<proteinExistence type="predicted"/>